<keyword evidence="1" id="KW-1133">Transmembrane helix</keyword>
<evidence type="ECO:0000256" key="1">
    <source>
        <dbReference type="SAM" id="Phobius"/>
    </source>
</evidence>
<dbReference type="STRING" id="1089455.MOPEL_003_00600"/>
<gene>
    <name evidence="2" type="ORF">MOPEL_003_00600</name>
</gene>
<comment type="caution">
    <text evidence="2">The sequence shown here is derived from an EMBL/GenBank/DDBJ whole genome shotgun (WGS) entry which is preliminary data.</text>
</comment>
<keyword evidence="1" id="KW-0812">Transmembrane</keyword>
<evidence type="ECO:0000313" key="2">
    <source>
        <dbReference type="EMBL" id="GAB47036.1"/>
    </source>
</evidence>
<dbReference type="Proteomes" id="UP000004367">
    <property type="component" value="Unassembled WGS sequence"/>
</dbReference>
<organism evidence="2 3">
    <name type="scientific">Mobilicoccus pelagius NBRC 104925</name>
    <dbReference type="NCBI Taxonomy" id="1089455"/>
    <lineage>
        <taxon>Bacteria</taxon>
        <taxon>Bacillati</taxon>
        <taxon>Actinomycetota</taxon>
        <taxon>Actinomycetes</taxon>
        <taxon>Micrococcales</taxon>
        <taxon>Dermatophilaceae</taxon>
        <taxon>Mobilicoccus</taxon>
    </lineage>
</organism>
<reference evidence="2 3" key="1">
    <citation type="submission" date="2012-02" db="EMBL/GenBank/DDBJ databases">
        <title>Whole genome shotgun sequence of Mobilicoccus pelagius NBRC 104925.</title>
        <authorList>
            <person name="Yoshida Y."/>
            <person name="Hosoyama A."/>
            <person name="Tsuchikane K."/>
            <person name="Katsumata H."/>
            <person name="Yamazaki S."/>
            <person name="Fujita N."/>
        </authorList>
    </citation>
    <scope>NUCLEOTIDE SEQUENCE [LARGE SCALE GENOMIC DNA]</scope>
    <source>
        <strain evidence="2 3">NBRC 104925</strain>
    </source>
</reference>
<keyword evidence="3" id="KW-1185">Reference proteome</keyword>
<accession>H5UMS8</accession>
<dbReference type="EMBL" id="BAFE01000003">
    <property type="protein sequence ID" value="GAB47036.1"/>
    <property type="molecule type" value="Genomic_DNA"/>
</dbReference>
<feature type="transmembrane region" description="Helical" evidence="1">
    <location>
        <begin position="52"/>
        <end position="72"/>
    </location>
</feature>
<keyword evidence="1" id="KW-0472">Membrane</keyword>
<feature type="transmembrane region" description="Helical" evidence="1">
    <location>
        <begin position="92"/>
        <end position="110"/>
    </location>
</feature>
<protein>
    <submittedName>
        <fullName evidence="2">Uncharacterized protein</fullName>
    </submittedName>
</protein>
<sequence length="130" mass="13211">MLGLAPLAYGVGLLAGGPAIATSALAGVGLTALFLCAGLLGLRLVLEAHEALVLPGVLSVLGFQVLALLALWTQSQKAPSSLPALDAVAFGYGALAAALLWQASLVGVLMHTRQLLYPTVAIPTDEEVVR</sequence>
<evidence type="ECO:0000313" key="3">
    <source>
        <dbReference type="Proteomes" id="UP000004367"/>
    </source>
</evidence>
<proteinExistence type="predicted"/>
<dbReference type="AlphaFoldDB" id="H5UMS8"/>
<feature type="transmembrane region" description="Helical" evidence="1">
    <location>
        <begin position="20"/>
        <end position="40"/>
    </location>
</feature>
<name>H5UMS8_9MICO</name>